<dbReference type="InterPro" id="IPR051680">
    <property type="entry name" value="ATP-dep_Glu-Cys_Ligase-2"/>
</dbReference>
<dbReference type="EMBL" id="JACIGE010000009">
    <property type="protein sequence ID" value="MBB4248063.1"/>
    <property type="molecule type" value="Genomic_DNA"/>
</dbReference>
<protein>
    <submittedName>
        <fullName evidence="2">Putative alpha-E superfamily protein</fullName>
    </submittedName>
</protein>
<accession>A0A840G6S5</accession>
<dbReference type="AlphaFoldDB" id="A0A840G6S5"/>
<dbReference type="PANTHER" id="PTHR34595">
    <property type="entry name" value="BLR5612 PROTEIN"/>
    <property type="match status" value="1"/>
</dbReference>
<evidence type="ECO:0000313" key="2">
    <source>
        <dbReference type="EMBL" id="MBB4248063.1"/>
    </source>
</evidence>
<sequence>MLSRTADHLYWMSRCTERAENLARLLDVTYQMSLVPQTVDAEERNWGAILALNSLESAFAVSFDRVTAENVLRFMVADSHNPSSIISCLRSARENARAVRGTLTAEMWESINVTWLEMRTQNFDSILAGGVSEFFDWVKRRSAMTRGVTFGTMLQDEALSFIHLGGKLERADNTARILDVKYHVLRPNGDEETTDFYQWGALLRSLSAFEVYRKVYRDVITPARVAELLMLREDMPRSLRACTAGIARALDLVANAQSAETVRRAGLLSAQLRYARLDDIMAHGLHPYLTDFMDSIFDLGERINSDFLATAS</sequence>
<evidence type="ECO:0000259" key="1">
    <source>
        <dbReference type="Pfam" id="PF04168"/>
    </source>
</evidence>
<evidence type="ECO:0000313" key="3">
    <source>
        <dbReference type="Proteomes" id="UP000587070"/>
    </source>
</evidence>
<keyword evidence="3" id="KW-1185">Reference proteome</keyword>
<dbReference type="Pfam" id="PF04168">
    <property type="entry name" value="Alpha-E"/>
    <property type="match status" value="1"/>
</dbReference>
<dbReference type="Proteomes" id="UP000587070">
    <property type="component" value="Unassembled WGS sequence"/>
</dbReference>
<dbReference type="RefSeq" id="WP_153117323.1">
    <property type="nucleotide sequence ID" value="NZ_JACIGE010000009.1"/>
</dbReference>
<dbReference type="OrthoDB" id="9803532at2"/>
<comment type="caution">
    <text evidence="2">The sequence shown here is derived from an EMBL/GenBank/DDBJ whole genome shotgun (WGS) entry which is preliminary data.</text>
</comment>
<organism evidence="2 3">
    <name type="scientific">Rhodocyclus tenuis</name>
    <name type="common">Rhodospirillum tenue</name>
    <dbReference type="NCBI Taxonomy" id="1066"/>
    <lineage>
        <taxon>Bacteria</taxon>
        <taxon>Pseudomonadati</taxon>
        <taxon>Pseudomonadota</taxon>
        <taxon>Betaproteobacteria</taxon>
        <taxon>Rhodocyclales</taxon>
        <taxon>Rhodocyclaceae</taxon>
        <taxon>Rhodocyclus</taxon>
    </lineage>
</organism>
<dbReference type="InterPro" id="IPR007296">
    <property type="entry name" value="DUF403"/>
</dbReference>
<reference evidence="2 3" key="1">
    <citation type="submission" date="2020-08" db="EMBL/GenBank/DDBJ databases">
        <title>Genome sequencing of Purple Non-Sulfur Bacteria from various extreme environments.</title>
        <authorList>
            <person name="Mayer M."/>
        </authorList>
    </citation>
    <scope>NUCLEOTIDE SEQUENCE [LARGE SCALE GENOMIC DNA]</scope>
    <source>
        <strain evidence="2 3">2761</strain>
    </source>
</reference>
<feature type="domain" description="DUF403" evidence="1">
    <location>
        <begin position="1"/>
        <end position="308"/>
    </location>
</feature>
<proteinExistence type="predicted"/>
<gene>
    <name evidence="2" type="ORF">GGD90_002454</name>
</gene>
<name>A0A840G6S5_RHOTE</name>
<dbReference type="PANTHER" id="PTHR34595:SF7">
    <property type="entry name" value="SLL1039 PROTEIN"/>
    <property type="match status" value="1"/>
</dbReference>